<accession>A0ACC1JAE9</accession>
<gene>
    <name evidence="1" type="ORF">FBU59_002799</name>
</gene>
<protein>
    <submittedName>
        <fullName evidence="1">Uncharacterized protein</fullName>
    </submittedName>
</protein>
<sequence length="149" mass="17036">MQAEPQQQQQSQLTYVSIPEDPTDNQFEKLLEDAIDHIDGLMLVRITDADRTNVFRAATPVFHEPYFEDSLIEKCYDAFDDINKLHIGASQVLTLIYSEMQLVQFRVGSYYGTIVCDMCANMGMVHSLVVRIRGCLKVLSDMTKDVHEE</sequence>
<dbReference type="EMBL" id="JANBPW010001625">
    <property type="protein sequence ID" value="KAJ1943782.1"/>
    <property type="molecule type" value="Genomic_DNA"/>
</dbReference>
<proteinExistence type="predicted"/>
<evidence type="ECO:0000313" key="1">
    <source>
        <dbReference type="EMBL" id="KAJ1943782.1"/>
    </source>
</evidence>
<keyword evidence="2" id="KW-1185">Reference proteome</keyword>
<organism evidence="1 2">
    <name type="scientific">Linderina macrospora</name>
    <dbReference type="NCBI Taxonomy" id="4868"/>
    <lineage>
        <taxon>Eukaryota</taxon>
        <taxon>Fungi</taxon>
        <taxon>Fungi incertae sedis</taxon>
        <taxon>Zoopagomycota</taxon>
        <taxon>Kickxellomycotina</taxon>
        <taxon>Kickxellomycetes</taxon>
        <taxon>Kickxellales</taxon>
        <taxon>Kickxellaceae</taxon>
        <taxon>Linderina</taxon>
    </lineage>
</organism>
<dbReference type="Proteomes" id="UP001150603">
    <property type="component" value="Unassembled WGS sequence"/>
</dbReference>
<evidence type="ECO:0000313" key="2">
    <source>
        <dbReference type="Proteomes" id="UP001150603"/>
    </source>
</evidence>
<reference evidence="1" key="1">
    <citation type="submission" date="2022-07" db="EMBL/GenBank/DDBJ databases">
        <title>Phylogenomic reconstructions and comparative analyses of Kickxellomycotina fungi.</title>
        <authorList>
            <person name="Reynolds N.K."/>
            <person name="Stajich J.E."/>
            <person name="Barry K."/>
            <person name="Grigoriev I.V."/>
            <person name="Crous P."/>
            <person name="Smith M.E."/>
        </authorList>
    </citation>
    <scope>NUCLEOTIDE SEQUENCE</scope>
    <source>
        <strain evidence="1">NRRL 5244</strain>
    </source>
</reference>
<name>A0ACC1JAE9_9FUNG</name>
<comment type="caution">
    <text evidence="1">The sequence shown here is derived from an EMBL/GenBank/DDBJ whole genome shotgun (WGS) entry which is preliminary data.</text>
</comment>